<feature type="non-terminal residue" evidence="3">
    <location>
        <position position="1"/>
    </location>
</feature>
<dbReference type="InterPro" id="IPR036186">
    <property type="entry name" value="Serpin_sf"/>
</dbReference>
<evidence type="ECO:0000313" key="4">
    <source>
        <dbReference type="Proteomes" id="UP000887013"/>
    </source>
</evidence>
<dbReference type="PANTHER" id="PTHR11461">
    <property type="entry name" value="SERINE PROTEASE INHIBITOR, SERPIN"/>
    <property type="match status" value="1"/>
</dbReference>
<gene>
    <name evidence="3" type="primary">SERPINB8_0</name>
    <name evidence="3" type="ORF">NPIL_529331</name>
</gene>
<accession>A0A8X6QVC4</accession>
<dbReference type="Pfam" id="PF00079">
    <property type="entry name" value="Serpin"/>
    <property type="match status" value="1"/>
</dbReference>
<proteinExistence type="inferred from homology"/>
<keyword evidence="4" id="KW-1185">Reference proteome</keyword>
<dbReference type="SUPFAM" id="SSF56574">
    <property type="entry name" value="Serpins"/>
    <property type="match status" value="1"/>
</dbReference>
<comment type="similarity">
    <text evidence="1">Belongs to the serpin family.</text>
</comment>
<sequence length="135" mass="15486">EVPFMKAIDEFRHAKFEDFQAFEIPCNEENISMLFVLPNKQNGLRALEESFKFQNLTNILPKLRNVTLSISLPKFKVEFVEELSNKVRTLGVENVKKKVTLSGINSNDNIFMYQLIHKSSIEMHENGTESAGGTY</sequence>
<comment type="caution">
    <text evidence="3">The sequence shown here is derived from an EMBL/GenBank/DDBJ whole genome shotgun (WGS) entry which is preliminary data.</text>
</comment>
<dbReference type="GO" id="GO:0005615">
    <property type="term" value="C:extracellular space"/>
    <property type="evidence" value="ECO:0007669"/>
    <property type="project" value="InterPro"/>
</dbReference>
<dbReference type="InterPro" id="IPR042185">
    <property type="entry name" value="Serpin_sf_2"/>
</dbReference>
<dbReference type="Proteomes" id="UP000887013">
    <property type="component" value="Unassembled WGS sequence"/>
</dbReference>
<dbReference type="AlphaFoldDB" id="A0A8X6QVC4"/>
<name>A0A8X6QVC4_NEPPI</name>
<dbReference type="EMBL" id="BMAW01132884">
    <property type="protein sequence ID" value="GFU45950.1"/>
    <property type="molecule type" value="Genomic_DNA"/>
</dbReference>
<evidence type="ECO:0000259" key="2">
    <source>
        <dbReference type="Pfam" id="PF00079"/>
    </source>
</evidence>
<dbReference type="InterPro" id="IPR000215">
    <property type="entry name" value="Serpin_fam"/>
</dbReference>
<dbReference type="GO" id="GO:0004867">
    <property type="term" value="F:serine-type endopeptidase inhibitor activity"/>
    <property type="evidence" value="ECO:0007669"/>
    <property type="project" value="InterPro"/>
</dbReference>
<dbReference type="InterPro" id="IPR023796">
    <property type="entry name" value="Serpin_dom"/>
</dbReference>
<feature type="domain" description="Serpin" evidence="2">
    <location>
        <begin position="1"/>
        <end position="134"/>
    </location>
</feature>
<dbReference type="OrthoDB" id="671595at2759"/>
<organism evidence="3 4">
    <name type="scientific">Nephila pilipes</name>
    <name type="common">Giant wood spider</name>
    <name type="synonym">Nephila maculata</name>
    <dbReference type="NCBI Taxonomy" id="299642"/>
    <lineage>
        <taxon>Eukaryota</taxon>
        <taxon>Metazoa</taxon>
        <taxon>Ecdysozoa</taxon>
        <taxon>Arthropoda</taxon>
        <taxon>Chelicerata</taxon>
        <taxon>Arachnida</taxon>
        <taxon>Araneae</taxon>
        <taxon>Araneomorphae</taxon>
        <taxon>Entelegynae</taxon>
        <taxon>Araneoidea</taxon>
        <taxon>Nephilidae</taxon>
        <taxon>Nephila</taxon>
    </lineage>
</organism>
<reference evidence="3" key="1">
    <citation type="submission" date="2020-08" db="EMBL/GenBank/DDBJ databases">
        <title>Multicomponent nature underlies the extraordinary mechanical properties of spider dragline silk.</title>
        <authorList>
            <person name="Kono N."/>
            <person name="Nakamura H."/>
            <person name="Mori M."/>
            <person name="Yoshida Y."/>
            <person name="Ohtoshi R."/>
            <person name="Malay A.D."/>
            <person name="Moran D.A.P."/>
            <person name="Tomita M."/>
            <person name="Numata K."/>
            <person name="Arakawa K."/>
        </authorList>
    </citation>
    <scope>NUCLEOTIDE SEQUENCE</scope>
</reference>
<protein>
    <submittedName>
        <fullName evidence="3">Serpin B8</fullName>
    </submittedName>
</protein>
<evidence type="ECO:0000313" key="3">
    <source>
        <dbReference type="EMBL" id="GFU45950.1"/>
    </source>
</evidence>
<dbReference type="PANTHER" id="PTHR11461:SF211">
    <property type="entry name" value="GH10112P-RELATED"/>
    <property type="match status" value="1"/>
</dbReference>
<evidence type="ECO:0000256" key="1">
    <source>
        <dbReference type="ARBA" id="ARBA00009500"/>
    </source>
</evidence>
<dbReference type="Gene3D" id="2.30.39.10">
    <property type="entry name" value="Alpha-1-antitrypsin, domain 1"/>
    <property type="match status" value="1"/>
</dbReference>